<name>A0A0W8FD28_9ZZZZ</name>
<dbReference type="InterPro" id="IPR053576">
    <property type="entry name" value="RNase_HI-like"/>
</dbReference>
<proteinExistence type="predicted"/>
<dbReference type="NCBIfam" id="NF041175">
    <property type="entry name" value="RNAseHI_Thmprot"/>
    <property type="match status" value="1"/>
</dbReference>
<gene>
    <name evidence="2" type="ORF">ASZ90_011507</name>
</gene>
<evidence type="ECO:0000313" key="2">
    <source>
        <dbReference type="EMBL" id="KUG18780.1"/>
    </source>
</evidence>
<dbReference type="InterPro" id="IPR036397">
    <property type="entry name" value="RNaseH_sf"/>
</dbReference>
<dbReference type="InterPro" id="IPR012337">
    <property type="entry name" value="RNaseH-like_sf"/>
</dbReference>
<dbReference type="InterPro" id="IPR002156">
    <property type="entry name" value="RNaseH_domain"/>
</dbReference>
<dbReference type="AlphaFoldDB" id="A0A0W8FD28"/>
<reference evidence="2" key="1">
    <citation type="journal article" date="2015" name="Proc. Natl. Acad. Sci. U.S.A.">
        <title>Networks of energetic and metabolic interactions define dynamics in microbial communities.</title>
        <authorList>
            <person name="Embree M."/>
            <person name="Liu J.K."/>
            <person name="Al-Bassam M.M."/>
            <person name="Zengler K."/>
        </authorList>
    </citation>
    <scope>NUCLEOTIDE SEQUENCE</scope>
</reference>
<accession>A0A0W8FD28</accession>
<dbReference type="EMBL" id="LNQE01001362">
    <property type="protein sequence ID" value="KUG18780.1"/>
    <property type="molecule type" value="Genomic_DNA"/>
</dbReference>
<organism evidence="2">
    <name type="scientific">hydrocarbon metagenome</name>
    <dbReference type="NCBI Taxonomy" id="938273"/>
    <lineage>
        <taxon>unclassified sequences</taxon>
        <taxon>metagenomes</taxon>
        <taxon>ecological metagenomes</taxon>
    </lineage>
</organism>
<dbReference type="PROSITE" id="PS50879">
    <property type="entry name" value="RNASE_H_1"/>
    <property type="match status" value="1"/>
</dbReference>
<evidence type="ECO:0000259" key="1">
    <source>
        <dbReference type="PROSITE" id="PS50879"/>
    </source>
</evidence>
<dbReference type="Gene3D" id="3.30.420.10">
    <property type="entry name" value="Ribonuclease H-like superfamily/Ribonuclease H"/>
    <property type="match status" value="1"/>
</dbReference>
<dbReference type="Pfam" id="PF13456">
    <property type="entry name" value="RVT_3"/>
    <property type="match status" value="1"/>
</dbReference>
<dbReference type="PANTHER" id="PTHR46387:SF2">
    <property type="entry name" value="RIBONUCLEASE HI"/>
    <property type="match status" value="1"/>
</dbReference>
<dbReference type="PANTHER" id="PTHR46387">
    <property type="entry name" value="POLYNUCLEOTIDYL TRANSFERASE, RIBONUCLEASE H-LIKE SUPERFAMILY PROTEIN"/>
    <property type="match status" value="1"/>
</dbReference>
<sequence>MITVYFDGLCYPKNPGGVAAYGYLICRDKEPIWKGFGAVGEGRGMTNNVAEYEGLLAAARWLNDEGIDEKIQIRGDSELVIKQMKGEYRVNSATSKKYVPQIKELLVGKEVSFQWVPREKNEEADRLSRVAYESYVRRKKSGSDSVSAN</sequence>
<comment type="caution">
    <text evidence="2">The sequence shown here is derived from an EMBL/GenBank/DDBJ whole genome shotgun (WGS) entry which is preliminary data.</text>
</comment>
<dbReference type="GO" id="GO:0003676">
    <property type="term" value="F:nucleic acid binding"/>
    <property type="evidence" value="ECO:0007669"/>
    <property type="project" value="InterPro"/>
</dbReference>
<dbReference type="GO" id="GO:0004523">
    <property type="term" value="F:RNA-DNA hybrid ribonuclease activity"/>
    <property type="evidence" value="ECO:0007669"/>
    <property type="project" value="InterPro"/>
</dbReference>
<dbReference type="CDD" id="cd09279">
    <property type="entry name" value="RNase_HI_like"/>
    <property type="match status" value="1"/>
</dbReference>
<protein>
    <recommendedName>
        <fullName evidence="1">RNase H type-1 domain-containing protein</fullName>
    </recommendedName>
</protein>
<dbReference type="SUPFAM" id="SSF53098">
    <property type="entry name" value="Ribonuclease H-like"/>
    <property type="match status" value="1"/>
</dbReference>
<feature type="domain" description="RNase H type-1" evidence="1">
    <location>
        <begin position="1"/>
        <end position="136"/>
    </location>
</feature>